<comment type="caution">
    <text evidence="2">The sequence shown here is derived from an EMBL/GenBank/DDBJ whole genome shotgun (WGS) entry which is preliminary data.</text>
</comment>
<dbReference type="EMBL" id="JANPWB010000014">
    <property type="protein sequence ID" value="KAJ1095093.1"/>
    <property type="molecule type" value="Genomic_DNA"/>
</dbReference>
<sequence>SKRGVCKVVGISKVQETLPRRVESELALSMQEDQQKSIEPPQVTHKLRMQGVTRRPFQHSKREVPHCRNSGQELIFGLQSAGGFLEMEDLPERKSTSLGKCNCRGAQGASPVA</sequence>
<evidence type="ECO:0000313" key="2">
    <source>
        <dbReference type="EMBL" id="KAJ1095093.1"/>
    </source>
</evidence>
<proteinExistence type="predicted"/>
<feature type="region of interest" description="Disordered" evidence="1">
    <location>
        <begin position="94"/>
        <end position="113"/>
    </location>
</feature>
<evidence type="ECO:0000256" key="1">
    <source>
        <dbReference type="SAM" id="MobiDB-lite"/>
    </source>
</evidence>
<evidence type="ECO:0000313" key="3">
    <source>
        <dbReference type="Proteomes" id="UP001066276"/>
    </source>
</evidence>
<accession>A0AAV7LVT2</accession>
<reference evidence="2" key="1">
    <citation type="journal article" date="2022" name="bioRxiv">
        <title>Sequencing and chromosome-scale assembly of the giantPleurodeles waltlgenome.</title>
        <authorList>
            <person name="Brown T."/>
            <person name="Elewa A."/>
            <person name="Iarovenko S."/>
            <person name="Subramanian E."/>
            <person name="Araus A.J."/>
            <person name="Petzold A."/>
            <person name="Susuki M."/>
            <person name="Suzuki K.-i.T."/>
            <person name="Hayashi T."/>
            <person name="Toyoda A."/>
            <person name="Oliveira C."/>
            <person name="Osipova E."/>
            <person name="Leigh N.D."/>
            <person name="Simon A."/>
            <person name="Yun M.H."/>
        </authorList>
    </citation>
    <scope>NUCLEOTIDE SEQUENCE</scope>
    <source>
        <strain evidence="2">20211129_DDA</strain>
        <tissue evidence="2">Liver</tissue>
    </source>
</reference>
<feature type="non-terminal residue" evidence="2">
    <location>
        <position position="113"/>
    </location>
</feature>
<dbReference type="AlphaFoldDB" id="A0AAV7LVT2"/>
<keyword evidence="3" id="KW-1185">Reference proteome</keyword>
<protein>
    <submittedName>
        <fullName evidence="2">Uncharacterized protein</fullName>
    </submittedName>
</protein>
<organism evidence="2 3">
    <name type="scientific">Pleurodeles waltl</name>
    <name type="common">Iberian ribbed newt</name>
    <dbReference type="NCBI Taxonomy" id="8319"/>
    <lineage>
        <taxon>Eukaryota</taxon>
        <taxon>Metazoa</taxon>
        <taxon>Chordata</taxon>
        <taxon>Craniata</taxon>
        <taxon>Vertebrata</taxon>
        <taxon>Euteleostomi</taxon>
        <taxon>Amphibia</taxon>
        <taxon>Batrachia</taxon>
        <taxon>Caudata</taxon>
        <taxon>Salamandroidea</taxon>
        <taxon>Salamandridae</taxon>
        <taxon>Pleurodelinae</taxon>
        <taxon>Pleurodeles</taxon>
    </lineage>
</organism>
<feature type="non-terminal residue" evidence="2">
    <location>
        <position position="1"/>
    </location>
</feature>
<gene>
    <name evidence="2" type="ORF">NDU88_000263</name>
</gene>
<dbReference type="Proteomes" id="UP001066276">
    <property type="component" value="Chromosome 10"/>
</dbReference>
<name>A0AAV7LVT2_PLEWA</name>